<gene>
    <name evidence="2" type="ORF">PPACK8108_LOCUS12686</name>
</gene>
<sequence>MRLRFIAGSRSPEASLYVVSRFSLGVERRLNGKDDLTKCREGVNRKDDLKKHREEGNRKDDLTKRREGGNRKDDLTKLRGRGGLGRMT</sequence>
<reference evidence="2" key="1">
    <citation type="submission" date="2022-06" db="EMBL/GenBank/DDBJ databases">
        <authorList>
            <consortium name="SYNGENTA / RWTH Aachen University"/>
        </authorList>
    </citation>
    <scope>NUCLEOTIDE SEQUENCE</scope>
</reference>
<feature type="region of interest" description="Disordered" evidence="1">
    <location>
        <begin position="44"/>
        <end position="88"/>
    </location>
</feature>
<protein>
    <submittedName>
        <fullName evidence="2">Uncharacterized protein</fullName>
    </submittedName>
</protein>
<evidence type="ECO:0000313" key="2">
    <source>
        <dbReference type="EMBL" id="CAH7677521.1"/>
    </source>
</evidence>
<evidence type="ECO:0000313" key="3">
    <source>
        <dbReference type="Proteomes" id="UP001153365"/>
    </source>
</evidence>
<comment type="caution">
    <text evidence="2">The sequence shown here is derived from an EMBL/GenBank/DDBJ whole genome shotgun (WGS) entry which is preliminary data.</text>
</comment>
<dbReference type="AlphaFoldDB" id="A0AAV0B3D8"/>
<accession>A0AAV0B3D8</accession>
<feature type="compositionally biased region" description="Basic and acidic residues" evidence="1">
    <location>
        <begin position="44"/>
        <end position="77"/>
    </location>
</feature>
<name>A0AAV0B3D8_PHAPC</name>
<organism evidence="2 3">
    <name type="scientific">Phakopsora pachyrhizi</name>
    <name type="common">Asian soybean rust disease fungus</name>
    <dbReference type="NCBI Taxonomy" id="170000"/>
    <lineage>
        <taxon>Eukaryota</taxon>
        <taxon>Fungi</taxon>
        <taxon>Dikarya</taxon>
        <taxon>Basidiomycota</taxon>
        <taxon>Pucciniomycotina</taxon>
        <taxon>Pucciniomycetes</taxon>
        <taxon>Pucciniales</taxon>
        <taxon>Phakopsoraceae</taxon>
        <taxon>Phakopsora</taxon>
    </lineage>
</organism>
<proteinExistence type="predicted"/>
<dbReference type="Proteomes" id="UP001153365">
    <property type="component" value="Unassembled WGS sequence"/>
</dbReference>
<evidence type="ECO:0000256" key="1">
    <source>
        <dbReference type="SAM" id="MobiDB-lite"/>
    </source>
</evidence>
<keyword evidence="3" id="KW-1185">Reference proteome</keyword>
<dbReference type="EMBL" id="CALTRL010003082">
    <property type="protein sequence ID" value="CAH7677521.1"/>
    <property type="molecule type" value="Genomic_DNA"/>
</dbReference>